<keyword evidence="3" id="KW-1185">Reference proteome</keyword>
<evidence type="ECO:0000313" key="3">
    <source>
        <dbReference type="Proteomes" id="UP000052978"/>
    </source>
</evidence>
<reference evidence="2 3" key="1">
    <citation type="journal article" date="2013" name="Nat. Commun.">
        <title>Genome analysis reveals insights into physiology and longevity of the Brandt's bat Myotis brandtii.</title>
        <authorList>
            <person name="Seim I."/>
            <person name="Fang X."/>
            <person name="Xiong Z."/>
            <person name="Lobanov A.V."/>
            <person name="Huang Z."/>
            <person name="Ma S."/>
            <person name="Feng Y."/>
            <person name="Turanov A.A."/>
            <person name="Zhu Y."/>
            <person name="Lenz T.L."/>
            <person name="Gerashchenko M.V."/>
            <person name="Fan D."/>
            <person name="Hee Yim S."/>
            <person name="Yao X."/>
            <person name="Jordan D."/>
            <person name="Xiong Y."/>
            <person name="Ma Y."/>
            <person name="Lyapunov A.N."/>
            <person name="Chen G."/>
            <person name="Kulakova O.I."/>
            <person name="Sun Y."/>
            <person name="Lee S.G."/>
            <person name="Bronson R.T."/>
            <person name="Moskalev A.A."/>
            <person name="Sunyaev S.R."/>
            <person name="Zhang G."/>
            <person name="Krogh A."/>
            <person name="Wang J."/>
            <person name="Gladyshev V.N."/>
        </authorList>
    </citation>
    <scope>NUCLEOTIDE SEQUENCE [LARGE SCALE GENOMIC DNA]</scope>
</reference>
<evidence type="ECO:0000256" key="1">
    <source>
        <dbReference type="SAM" id="Phobius"/>
    </source>
</evidence>
<dbReference type="AlphaFoldDB" id="S7Q7A7"/>
<dbReference type="EMBL" id="KE164298">
    <property type="protein sequence ID" value="EPQ16742.1"/>
    <property type="molecule type" value="Genomic_DNA"/>
</dbReference>
<dbReference type="Proteomes" id="UP000052978">
    <property type="component" value="Unassembled WGS sequence"/>
</dbReference>
<gene>
    <name evidence="2" type="ORF">D623_10001963</name>
</gene>
<evidence type="ECO:0008006" key="4">
    <source>
        <dbReference type="Google" id="ProtNLM"/>
    </source>
</evidence>
<sequence length="120" mass="13149">MNPCSSRDDRGHLSCHTALGQASSESTSLPCPGTVPTVPPVAPEFQSSESSPHRTGPMKLVYVLIFAVFFLSQVTPGCGYRDMHGFCDSMISVCLRRKKNCIFRMPGFCPGRSFCCIRVK</sequence>
<keyword evidence="1" id="KW-0472">Membrane</keyword>
<proteinExistence type="predicted"/>
<keyword evidence="1" id="KW-0812">Transmembrane</keyword>
<accession>S7Q7A7</accession>
<protein>
    <recommendedName>
        <fullName evidence="4">Beta-defensin</fullName>
    </recommendedName>
</protein>
<evidence type="ECO:0000313" key="2">
    <source>
        <dbReference type="EMBL" id="EPQ16742.1"/>
    </source>
</evidence>
<organism evidence="2 3">
    <name type="scientific">Myotis brandtii</name>
    <name type="common">Brandt's bat</name>
    <dbReference type="NCBI Taxonomy" id="109478"/>
    <lineage>
        <taxon>Eukaryota</taxon>
        <taxon>Metazoa</taxon>
        <taxon>Chordata</taxon>
        <taxon>Craniata</taxon>
        <taxon>Vertebrata</taxon>
        <taxon>Euteleostomi</taxon>
        <taxon>Mammalia</taxon>
        <taxon>Eutheria</taxon>
        <taxon>Laurasiatheria</taxon>
        <taxon>Chiroptera</taxon>
        <taxon>Yangochiroptera</taxon>
        <taxon>Vespertilionidae</taxon>
        <taxon>Myotis</taxon>
    </lineage>
</organism>
<name>S7Q7A7_MYOBR</name>
<keyword evidence="1" id="KW-1133">Transmembrane helix</keyword>
<feature type="transmembrane region" description="Helical" evidence="1">
    <location>
        <begin position="60"/>
        <end position="80"/>
    </location>
</feature>